<reference evidence="2 3" key="1">
    <citation type="journal article" date="2018" name="Evol. Lett.">
        <title>Horizontal gene cluster transfer increased hallucinogenic mushroom diversity.</title>
        <authorList>
            <person name="Reynolds H.T."/>
            <person name="Vijayakumar V."/>
            <person name="Gluck-Thaler E."/>
            <person name="Korotkin H.B."/>
            <person name="Matheny P.B."/>
            <person name="Slot J.C."/>
        </authorList>
    </citation>
    <scope>NUCLEOTIDE SEQUENCE [LARGE SCALE GENOMIC DNA]</scope>
    <source>
        <strain evidence="2 3">2631</strain>
    </source>
</reference>
<protein>
    <submittedName>
        <fullName evidence="2">Uncharacterized protein</fullName>
    </submittedName>
</protein>
<sequence>MHPNYTSLVSECRIYVLWKQRRESEMVLNSSDAYLIRMRRDGGQGLLRDLLGPKACGRGCRQDCAGEKVEGGSGWGGVGLGAGVGVGAGGAMREVTNFLSSRSSSPGPFPPKAQSQAQGSQSRMRFNSLNSGMLFNPMSAAPASSFTSFLFTSSSTSPFTSTSSANRYLPRSGSSATATAMSTRPSAPFKVVPMPTEEDEENMEVARFANGMHGLSGDYEFHLPL</sequence>
<feature type="compositionally biased region" description="Polar residues" evidence="1">
    <location>
        <begin position="113"/>
        <end position="123"/>
    </location>
</feature>
<gene>
    <name evidence="2" type="ORF">CVT25_014363</name>
</gene>
<dbReference type="Proteomes" id="UP000283269">
    <property type="component" value="Unassembled WGS sequence"/>
</dbReference>
<keyword evidence="3" id="KW-1185">Reference proteome</keyword>
<feature type="region of interest" description="Disordered" evidence="1">
    <location>
        <begin position="99"/>
        <end position="123"/>
    </location>
</feature>
<dbReference type="EMBL" id="NHYD01000999">
    <property type="protein sequence ID" value="PPQ92647.1"/>
    <property type="molecule type" value="Genomic_DNA"/>
</dbReference>
<accession>A0A409XPJ4</accession>
<evidence type="ECO:0000313" key="3">
    <source>
        <dbReference type="Proteomes" id="UP000283269"/>
    </source>
</evidence>
<evidence type="ECO:0000313" key="2">
    <source>
        <dbReference type="EMBL" id="PPQ92647.1"/>
    </source>
</evidence>
<evidence type="ECO:0000256" key="1">
    <source>
        <dbReference type="SAM" id="MobiDB-lite"/>
    </source>
</evidence>
<comment type="caution">
    <text evidence="2">The sequence shown here is derived from an EMBL/GenBank/DDBJ whole genome shotgun (WGS) entry which is preliminary data.</text>
</comment>
<feature type="region of interest" description="Disordered" evidence="1">
    <location>
        <begin position="161"/>
        <end position="188"/>
    </location>
</feature>
<feature type="compositionally biased region" description="Low complexity" evidence="1">
    <location>
        <begin position="172"/>
        <end position="187"/>
    </location>
</feature>
<proteinExistence type="predicted"/>
<dbReference type="AlphaFoldDB" id="A0A409XPJ4"/>
<organism evidence="2 3">
    <name type="scientific">Psilocybe cyanescens</name>
    <dbReference type="NCBI Taxonomy" id="93625"/>
    <lineage>
        <taxon>Eukaryota</taxon>
        <taxon>Fungi</taxon>
        <taxon>Dikarya</taxon>
        <taxon>Basidiomycota</taxon>
        <taxon>Agaricomycotina</taxon>
        <taxon>Agaricomycetes</taxon>
        <taxon>Agaricomycetidae</taxon>
        <taxon>Agaricales</taxon>
        <taxon>Agaricineae</taxon>
        <taxon>Strophariaceae</taxon>
        <taxon>Psilocybe</taxon>
    </lineage>
</organism>
<name>A0A409XPJ4_PSICY</name>
<dbReference type="InParanoid" id="A0A409XPJ4"/>